<gene>
    <name evidence="1" type="ORF">NZ698_09830</name>
</gene>
<proteinExistence type="predicted"/>
<dbReference type="EMBL" id="JAOTEM010000002">
    <property type="protein sequence ID" value="MCU7617495.1"/>
    <property type="molecule type" value="Genomic_DNA"/>
</dbReference>
<accession>A0ABT2WA39</accession>
<name>A0ABT2WA39_9FLAO</name>
<comment type="caution">
    <text evidence="1">The sequence shown here is derived from an EMBL/GenBank/DDBJ whole genome shotgun (WGS) entry which is preliminary data.</text>
</comment>
<protein>
    <submittedName>
        <fullName evidence="1">DinB family protein</fullName>
    </submittedName>
</protein>
<dbReference type="InterPro" id="IPR011466">
    <property type="entry name" value="DUF1572"/>
</dbReference>
<evidence type="ECO:0000313" key="2">
    <source>
        <dbReference type="Proteomes" id="UP001208649"/>
    </source>
</evidence>
<evidence type="ECO:0000313" key="1">
    <source>
        <dbReference type="EMBL" id="MCU7617495.1"/>
    </source>
</evidence>
<dbReference type="SUPFAM" id="SSF109854">
    <property type="entry name" value="DinB/YfiT-like putative metalloenzymes"/>
    <property type="match status" value="1"/>
</dbReference>
<dbReference type="RefSeq" id="WP_263002936.1">
    <property type="nucleotide sequence ID" value="NZ_JAOTEM010000002.1"/>
</dbReference>
<organism evidence="1 2">
    <name type="scientific">Chryseobacterium edaphi</name>
    <dbReference type="NCBI Taxonomy" id="2976532"/>
    <lineage>
        <taxon>Bacteria</taxon>
        <taxon>Pseudomonadati</taxon>
        <taxon>Bacteroidota</taxon>
        <taxon>Flavobacteriia</taxon>
        <taxon>Flavobacteriales</taxon>
        <taxon>Weeksellaceae</taxon>
        <taxon>Chryseobacterium group</taxon>
        <taxon>Chryseobacterium</taxon>
    </lineage>
</organism>
<dbReference type="InterPro" id="IPR034660">
    <property type="entry name" value="DinB/YfiT-like"/>
</dbReference>
<dbReference type="Proteomes" id="UP001208649">
    <property type="component" value="Unassembled WGS sequence"/>
</dbReference>
<dbReference type="Pfam" id="PF07609">
    <property type="entry name" value="DUF1572"/>
    <property type="match status" value="1"/>
</dbReference>
<keyword evidence="2" id="KW-1185">Reference proteome</keyword>
<dbReference type="Gene3D" id="1.20.120.450">
    <property type="entry name" value="dinb family like domain"/>
    <property type="match status" value="1"/>
</dbReference>
<sequence>MNTLKQFRDELEAEYQTTKKFFEIYPEDKNDYAPHPKSMKMAHLVTHIAEIFGWAGFMLNSSELDFAKSDLKPKLLTTKEDLLKVFEDNYKASKEALEKATEEDLNPIWSLKNDGHTLSSWTKYGAIRHSLSQITHHRAQLGVYYRLNDIQLPGSYGPTADLESF</sequence>
<reference evidence="2" key="1">
    <citation type="submission" date="2023-07" db="EMBL/GenBank/DDBJ databases">
        <title>Chryseobacterium sp. strain PBS4-4 Genome sequencing and assembly.</title>
        <authorList>
            <person name="Jung Y."/>
        </authorList>
    </citation>
    <scope>NUCLEOTIDE SEQUENCE [LARGE SCALE GENOMIC DNA]</scope>
    <source>
        <strain evidence="2">PBS4-4</strain>
    </source>
</reference>